<feature type="region of interest" description="Disordered" evidence="1">
    <location>
        <begin position="85"/>
        <end position="106"/>
    </location>
</feature>
<dbReference type="OrthoDB" id="2591172at2759"/>
<feature type="compositionally biased region" description="Low complexity" evidence="1">
    <location>
        <begin position="188"/>
        <end position="216"/>
    </location>
</feature>
<feature type="region of interest" description="Disordered" evidence="1">
    <location>
        <begin position="593"/>
        <end position="622"/>
    </location>
</feature>
<organism evidence="2 3">
    <name type="scientific">Cutaneotrichosporon oleaginosum</name>
    <dbReference type="NCBI Taxonomy" id="879819"/>
    <lineage>
        <taxon>Eukaryota</taxon>
        <taxon>Fungi</taxon>
        <taxon>Dikarya</taxon>
        <taxon>Basidiomycota</taxon>
        <taxon>Agaricomycotina</taxon>
        <taxon>Tremellomycetes</taxon>
        <taxon>Trichosporonales</taxon>
        <taxon>Trichosporonaceae</taxon>
        <taxon>Cutaneotrichosporon</taxon>
    </lineage>
</organism>
<dbReference type="Proteomes" id="UP000053611">
    <property type="component" value="Unassembled WGS sequence"/>
</dbReference>
<reference evidence="2 3" key="1">
    <citation type="submission" date="2015-03" db="EMBL/GenBank/DDBJ databases">
        <title>Genomics and transcriptomics of the oil-accumulating basidiomycete yeast T. oleaginosus allow insights into substrate utilization and the diverse evolutionary trajectories of mating systems in fungi.</title>
        <authorList>
            <consortium name="DOE Joint Genome Institute"/>
            <person name="Kourist R."/>
            <person name="Kracht O."/>
            <person name="Bracharz F."/>
            <person name="Lipzen A."/>
            <person name="Nolan M."/>
            <person name="Ohm R."/>
            <person name="Grigoriev I."/>
            <person name="Sun S."/>
            <person name="Heitman J."/>
            <person name="Bruck T."/>
            <person name="Nowrousian M."/>
        </authorList>
    </citation>
    <scope>NUCLEOTIDE SEQUENCE [LARGE SCALE GENOMIC DNA]</scope>
    <source>
        <strain evidence="2 3">IBC0246</strain>
    </source>
</reference>
<evidence type="ECO:0000256" key="1">
    <source>
        <dbReference type="SAM" id="MobiDB-lite"/>
    </source>
</evidence>
<name>A0A0J1B949_9TREE</name>
<accession>A0A0J1B949</accession>
<dbReference type="RefSeq" id="XP_018280825.1">
    <property type="nucleotide sequence ID" value="XM_018426465.1"/>
</dbReference>
<feature type="compositionally biased region" description="Basic residues" evidence="1">
    <location>
        <begin position="270"/>
        <end position="284"/>
    </location>
</feature>
<protein>
    <submittedName>
        <fullName evidence="2">Uncharacterized protein</fullName>
    </submittedName>
</protein>
<gene>
    <name evidence="2" type="ORF">CC85DRAFT_326482</name>
</gene>
<feature type="compositionally biased region" description="Low complexity" evidence="1">
    <location>
        <begin position="608"/>
        <end position="622"/>
    </location>
</feature>
<evidence type="ECO:0000313" key="2">
    <source>
        <dbReference type="EMBL" id="KLT44334.1"/>
    </source>
</evidence>
<dbReference type="EMBL" id="KQ087187">
    <property type="protein sequence ID" value="KLT44334.1"/>
    <property type="molecule type" value="Genomic_DNA"/>
</dbReference>
<feature type="region of interest" description="Disordered" evidence="1">
    <location>
        <begin position="159"/>
        <end position="291"/>
    </location>
</feature>
<sequence length="622" mass="67626">MPPLGPRAAPVNMRFPQHMALEHAPMTPSYWQVTSQTIVTPGLPQTPQTGTTSVFELPPTPGDLVSGPQHESHLNTPYNAALMSRANSHSSGASSPNGSPYYTPTSIQDSDYFNRGIPTATGGHYSHGVAPTDFGPSGPMSGTINLSHIQDSRHAIKFRSTKSVTESEPGTPAPSIHSSPVRVKTEYPSPQSNQSSSPAVSVSSHLHSSPPRLSQSGSASARDAPSSTPELSSSRTTQSPNFRSNSVEDEDDYVTQDDGDDDDFRPISAQRKKKKKGSPRRRRNTATSTRRVVSVVRAQPADSNKLSGNLSRAAFLKRYPRLPFEFPLLYYALLPDMTLDDAAAPKIGTIPSSVTPLQKCSILQDFYGRGKRLIRQLDEFSYLVKPRTSGSRTNEPLWTEIPKPYSRALVFVRRKVVERTENYKYTRRDLLKKTIKRCCPAEDPRCIENGMIHWDRESGNNDPAGDLARRGIIMGLGMGNSSPPHPTQNINTGHHDLRPAVSRSSLRVPPSPLTIVPLTPPPSYSASSLTPESAGTHYHTVPSTPVSAVTPEGVLLPLPFSRLALSESNFLPELPAAGVNSVLPSPSALGLSQHRQASYGNVRRTHSRSYSSDSDHSSSSIE</sequence>
<keyword evidence="3" id="KW-1185">Reference proteome</keyword>
<feature type="compositionally biased region" description="Acidic residues" evidence="1">
    <location>
        <begin position="247"/>
        <end position="263"/>
    </location>
</feature>
<dbReference type="GeneID" id="28987068"/>
<proteinExistence type="predicted"/>
<dbReference type="AlphaFoldDB" id="A0A0J1B949"/>
<feature type="compositionally biased region" description="Polar residues" evidence="1">
    <location>
        <begin position="225"/>
        <end position="245"/>
    </location>
</feature>
<feature type="compositionally biased region" description="Low complexity" evidence="1">
    <location>
        <begin position="85"/>
        <end position="100"/>
    </location>
</feature>
<evidence type="ECO:0000313" key="3">
    <source>
        <dbReference type="Proteomes" id="UP000053611"/>
    </source>
</evidence>